<evidence type="ECO:0000256" key="6">
    <source>
        <dbReference type="PROSITE-ProRule" id="PRU00169"/>
    </source>
</evidence>
<keyword evidence="9" id="KW-1185">Reference proteome</keyword>
<dbReference type="SMART" id="SM00448">
    <property type="entry name" value="REC"/>
    <property type="match status" value="1"/>
</dbReference>
<dbReference type="SUPFAM" id="SSF52172">
    <property type="entry name" value="CheY-like"/>
    <property type="match status" value="1"/>
</dbReference>
<evidence type="ECO:0000256" key="4">
    <source>
        <dbReference type="ARBA" id="ARBA00023125"/>
    </source>
</evidence>
<proteinExistence type="predicted"/>
<accession>A0A4Y8R8U6</accession>
<dbReference type="PANTHER" id="PTHR48111">
    <property type="entry name" value="REGULATOR OF RPOS"/>
    <property type="match status" value="1"/>
</dbReference>
<keyword evidence="4" id="KW-0238">DNA-binding</keyword>
<evidence type="ECO:0000313" key="9">
    <source>
        <dbReference type="Proteomes" id="UP000298179"/>
    </source>
</evidence>
<evidence type="ECO:0000256" key="2">
    <source>
        <dbReference type="ARBA" id="ARBA00023012"/>
    </source>
</evidence>
<reference evidence="8 9" key="1">
    <citation type="submission" date="2019-03" db="EMBL/GenBank/DDBJ databases">
        <title>Jiella endophytica sp. nov., a novel endophytic bacterium isolated from root of Ficus microcarpa Linn. f.</title>
        <authorList>
            <person name="Tuo L."/>
        </authorList>
    </citation>
    <scope>NUCLEOTIDE SEQUENCE [LARGE SCALE GENOMIC DNA]</scope>
    <source>
        <strain evidence="8 9">CBS5Q-3</strain>
    </source>
</reference>
<dbReference type="AlphaFoldDB" id="A0A4Y8R8U6"/>
<sequence>MGQEDKKLSQLTEATALQTRVLLLVEDNLADAELVREMLDSGDNDANYDVQHVSMLSEARELLTSGRVDVILLDLRLPDAIGVEAVKTVQSLSEETPIIVLTGMEDEALALQCIDAGAQDYLSKDELKPRLLRRTIGYAVARLREAQLREMQSLLSRYRALSSSGSRTSVTASVAGVGSMRDRDPMMFERLVVDYGDLLEKYIEQLTYKKDRPNDLMGRISSAIGDAGGGPRDLLDVHVASLELAVQGVTMERGRAIVLEGRLLALEMMGLLVDYYRTGNRRCFTLGDPT</sequence>
<dbReference type="GO" id="GO:0032993">
    <property type="term" value="C:protein-DNA complex"/>
    <property type="evidence" value="ECO:0007669"/>
    <property type="project" value="TreeGrafter"/>
</dbReference>
<keyword evidence="5" id="KW-0804">Transcription</keyword>
<dbReference type="InterPro" id="IPR011006">
    <property type="entry name" value="CheY-like_superfamily"/>
</dbReference>
<dbReference type="CDD" id="cd00156">
    <property type="entry name" value="REC"/>
    <property type="match status" value="1"/>
</dbReference>
<protein>
    <submittedName>
        <fullName evidence="8">Response regulator</fullName>
    </submittedName>
</protein>
<name>A0A4Y8R8U6_9HYPH</name>
<dbReference type="GO" id="GO:0000976">
    <property type="term" value="F:transcription cis-regulatory region binding"/>
    <property type="evidence" value="ECO:0007669"/>
    <property type="project" value="TreeGrafter"/>
</dbReference>
<organism evidence="8 9">
    <name type="scientific">Jiella endophytica</name>
    <dbReference type="NCBI Taxonomy" id="2558362"/>
    <lineage>
        <taxon>Bacteria</taxon>
        <taxon>Pseudomonadati</taxon>
        <taxon>Pseudomonadota</taxon>
        <taxon>Alphaproteobacteria</taxon>
        <taxon>Hyphomicrobiales</taxon>
        <taxon>Aurantimonadaceae</taxon>
        <taxon>Jiella</taxon>
    </lineage>
</organism>
<dbReference type="Pfam" id="PF00072">
    <property type="entry name" value="Response_reg"/>
    <property type="match status" value="1"/>
</dbReference>
<dbReference type="GO" id="GO:0000156">
    <property type="term" value="F:phosphorelay response regulator activity"/>
    <property type="evidence" value="ECO:0007669"/>
    <property type="project" value="TreeGrafter"/>
</dbReference>
<keyword evidence="3" id="KW-0805">Transcription regulation</keyword>
<keyword evidence="1 6" id="KW-0597">Phosphoprotein</keyword>
<evidence type="ECO:0000313" key="8">
    <source>
        <dbReference type="EMBL" id="TFF18043.1"/>
    </source>
</evidence>
<feature type="modified residue" description="4-aspartylphosphate" evidence="6">
    <location>
        <position position="74"/>
    </location>
</feature>
<dbReference type="GO" id="GO:0005829">
    <property type="term" value="C:cytosol"/>
    <property type="evidence" value="ECO:0007669"/>
    <property type="project" value="TreeGrafter"/>
</dbReference>
<dbReference type="InterPro" id="IPR039420">
    <property type="entry name" value="WalR-like"/>
</dbReference>
<gene>
    <name evidence="8" type="ORF">E3C22_22335</name>
</gene>
<dbReference type="InterPro" id="IPR001789">
    <property type="entry name" value="Sig_transdc_resp-reg_receiver"/>
</dbReference>
<keyword evidence="2" id="KW-0902">Two-component regulatory system</keyword>
<evidence type="ECO:0000256" key="5">
    <source>
        <dbReference type="ARBA" id="ARBA00023163"/>
    </source>
</evidence>
<evidence type="ECO:0000259" key="7">
    <source>
        <dbReference type="PROSITE" id="PS50110"/>
    </source>
</evidence>
<dbReference type="OrthoDB" id="456622at2"/>
<dbReference type="PANTHER" id="PTHR48111:SF1">
    <property type="entry name" value="TWO-COMPONENT RESPONSE REGULATOR ORR33"/>
    <property type="match status" value="1"/>
</dbReference>
<dbReference type="EMBL" id="SOZD01000011">
    <property type="protein sequence ID" value="TFF18043.1"/>
    <property type="molecule type" value="Genomic_DNA"/>
</dbReference>
<dbReference type="RefSeq" id="WP_134764104.1">
    <property type="nucleotide sequence ID" value="NZ_SOZD01000011.1"/>
</dbReference>
<comment type="caution">
    <text evidence="8">The sequence shown here is derived from an EMBL/GenBank/DDBJ whole genome shotgun (WGS) entry which is preliminary data.</text>
</comment>
<dbReference type="PROSITE" id="PS50110">
    <property type="entry name" value="RESPONSE_REGULATORY"/>
    <property type="match status" value="1"/>
</dbReference>
<feature type="domain" description="Response regulatory" evidence="7">
    <location>
        <begin position="21"/>
        <end position="139"/>
    </location>
</feature>
<dbReference type="Gene3D" id="3.40.50.2300">
    <property type="match status" value="1"/>
</dbReference>
<dbReference type="Proteomes" id="UP000298179">
    <property type="component" value="Unassembled WGS sequence"/>
</dbReference>
<dbReference type="GO" id="GO:0006355">
    <property type="term" value="P:regulation of DNA-templated transcription"/>
    <property type="evidence" value="ECO:0007669"/>
    <property type="project" value="TreeGrafter"/>
</dbReference>
<evidence type="ECO:0000256" key="3">
    <source>
        <dbReference type="ARBA" id="ARBA00023015"/>
    </source>
</evidence>
<evidence type="ECO:0000256" key="1">
    <source>
        <dbReference type="ARBA" id="ARBA00022553"/>
    </source>
</evidence>